<accession>A0A7S0SUW2</accession>
<protein>
    <submittedName>
        <fullName evidence="4">Uncharacterized protein</fullName>
    </submittedName>
</protein>
<keyword evidence="3" id="KW-0819">tRNA processing</keyword>
<evidence type="ECO:0000256" key="1">
    <source>
        <dbReference type="ARBA" id="ARBA00004123"/>
    </source>
</evidence>
<reference evidence="4" key="1">
    <citation type="submission" date="2021-01" db="EMBL/GenBank/DDBJ databases">
        <authorList>
            <person name="Corre E."/>
            <person name="Pelletier E."/>
            <person name="Niang G."/>
            <person name="Scheremetjew M."/>
            <person name="Finn R."/>
            <person name="Kale V."/>
            <person name="Holt S."/>
            <person name="Cochrane G."/>
            <person name="Meng A."/>
            <person name="Brown T."/>
            <person name="Cohen L."/>
        </authorList>
    </citation>
    <scope>NUCLEOTIDE SEQUENCE</scope>
    <source>
        <strain evidence="4">UTEXLB2642</strain>
    </source>
</reference>
<evidence type="ECO:0000313" key="4">
    <source>
        <dbReference type="EMBL" id="CAD8717512.1"/>
    </source>
</evidence>
<dbReference type="PANTHER" id="PTHR13031:SF0">
    <property type="entry name" value="RIBONUCLEASE P PROTEIN SUBUNIT P30"/>
    <property type="match status" value="1"/>
</dbReference>
<proteinExistence type="inferred from homology"/>
<sequence length="295" mass="34053">MYDLNVKHKFTNEKERKNIIKRLIEFGWDYVAWNTTANGKVNINENRPAPKIELDQTFINSTLKQRSLLLQSNDKLIAFKQYTRITLTIDELSDAQLLTTSNESIRNFDIVAVCPGNVVVFNYLCKQADIDIISLDFSRYINFLINKKLVDEAINRGIMFEITYSPLLLTPSLRRELIANTAVIIKYLRCKNIIITSGSEKFEHIRGPMDVITLANILNISNETARKCIGENCERVINHSVSRKLRFNSIEVLPVKSFVDKYPDIHITINENEEIPDTQSINTDSKISNKKRKRK</sequence>
<dbReference type="PANTHER" id="PTHR13031">
    <property type="entry name" value="RIBONUCLEASE P SUBUNIT P30"/>
    <property type="match status" value="1"/>
</dbReference>
<comment type="subcellular location">
    <subcellularLocation>
        <location evidence="1">Nucleus</location>
    </subcellularLocation>
</comment>
<dbReference type="GO" id="GO:0008033">
    <property type="term" value="P:tRNA processing"/>
    <property type="evidence" value="ECO:0007669"/>
    <property type="project" value="UniProtKB-KW"/>
</dbReference>
<dbReference type="Gene3D" id="3.20.20.140">
    <property type="entry name" value="Metal-dependent hydrolases"/>
    <property type="match status" value="1"/>
</dbReference>
<dbReference type="SUPFAM" id="SSF89550">
    <property type="entry name" value="PHP domain-like"/>
    <property type="match status" value="1"/>
</dbReference>
<dbReference type="GO" id="GO:0005655">
    <property type="term" value="C:nucleolar ribonuclease P complex"/>
    <property type="evidence" value="ECO:0007669"/>
    <property type="project" value="TreeGrafter"/>
</dbReference>
<gene>
    <name evidence="4" type="ORF">CNEB1095_LOCUS2379</name>
</gene>
<name>A0A7S0SUW2_9STRA</name>
<dbReference type="Pfam" id="PF01876">
    <property type="entry name" value="RNase_P_p30"/>
    <property type="match status" value="1"/>
</dbReference>
<dbReference type="InterPro" id="IPR016195">
    <property type="entry name" value="Pol/histidinol_Pase-like"/>
</dbReference>
<dbReference type="InterPro" id="IPR002738">
    <property type="entry name" value="RNase_P_p30"/>
</dbReference>
<evidence type="ECO:0000256" key="2">
    <source>
        <dbReference type="ARBA" id="ARBA00007331"/>
    </source>
</evidence>
<comment type="similarity">
    <text evidence="2">Belongs to the eukaryotic/archaeal RNase P protein component 3 family.</text>
</comment>
<organism evidence="4">
    <name type="scientific">Chromulina nebulosa</name>
    <dbReference type="NCBI Taxonomy" id="96789"/>
    <lineage>
        <taxon>Eukaryota</taxon>
        <taxon>Sar</taxon>
        <taxon>Stramenopiles</taxon>
        <taxon>Ochrophyta</taxon>
        <taxon>Chrysophyceae</taxon>
        <taxon>Chromulinales</taxon>
        <taxon>Chromulinaceae</taxon>
        <taxon>Chromulina</taxon>
    </lineage>
</organism>
<dbReference type="AlphaFoldDB" id="A0A7S0SUW2"/>
<evidence type="ECO:0000256" key="3">
    <source>
        <dbReference type="ARBA" id="ARBA00022694"/>
    </source>
</evidence>
<dbReference type="EMBL" id="HBFD01003649">
    <property type="protein sequence ID" value="CAD8717512.1"/>
    <property type="molecule type" value="Transcribed_RNA"/>
</dbReference>
<dbReference type="GO" id="GO:0003723">
    <property type="term" value="F:RNA binding"/>
    <property type="evidence" value="ECO:0007669"/>
    <property type="project" value="TreeGrafter"/>
</dbReference>